<dbReference type="AlphaFoldDB" id="A0A532V1Z0"/>
<feature type="domain" description="PAS" evidence="8">
    <location>
        <begin position="127"/>
        <end position="168"/>
    </location>
</feature>
<protein>
    <recommendedName>
        <fullName evidence="2">histidine kinase</fullName>
        <ecNumber evidence="2">2.7.13.3</ecNumber>
    </recommendedName>
</protein>
<keyword evidence="3" id="KW-0808">Transferase</keyword>
<dbReference type="GO" id="GO:0004673">
    <property type="term" value="F:protein histidine kinase activity"/>
    <property type="evidence" value="ECO:0007669"/>
    <property type="project" value="UniProtKB-EC"/>
</dbReference>
<feature type="domain" description="PAC" evidence="9">
    <location>
        <begin position="322"/>
        <end position="374"/>
    </location>
</feature>
<dbReference type="PROSITE" id="PS50113">
    <property type="entry name" value="PAC"/>
    <property type="match status" value="1"/>
</dbReference>
<dbReference type="PANTHER" id="PTHR42878">
    <property type="entry name" value="TWO-COMPONENT HISTIDINE KINASE"/>
    <property type="match status" value="1"/>
</dbReference>
<dbReference type="InterPro" id="IPR005467">
    <property type="entry name" value="His_kinase_dom"/>
</dbReference>
<dbReference type="Pfam" id="PF13426">
    <property type="entry name" value="PAS_9"/>
    <property type="match status" value="2"/>
</dbReference>
<dbReference type="EMBL" id="NJBN01000003">
    <property type="protein sequence ID" value="TKJ41159.1"/>
    <property type="molecule type" value="Genomic_DNA"/>
</dbReference>
<dbReference type="InterPro" id="IPR003594">
    <property type="entry name" value="HATPase_dom"/>
</dbReference>
<dbReference type="GO" id="GO:0030295">
    <property type="term" value="F:protein kinase activator activity"/>
    <property type="evidence" value="ECO:0007669"/>
    <property type="project" value="TreeGrafter"/>
</dbReference>
<proteinExistence type="predicted"/>
<evidence type="ECO:0000256" key="5">
    <source>
        <dbReference type="ARBA" id="ARBA00023136"/>
    </source>
</evidence>
<evidence type="ECO:0000256" key="1">
    <source>
        <dbReference type="ARBA" id="ARBA00000085"/>
    </source>
</evidence>
<dbReference type="SUPFAM" id="SSF55874">
    <property type="entry name" value="ATPase domain of HSP90 chaperone/DNA topoisomerase II/histidine kinase"/>
    <property type="match status" value="1"/>
</dbReference>
<dbReference type="CDD" id="cd00075">
    <property type="entry name" value="HATPase"/>
    <property type="match status" value="1"/>
</dbReference>
<evidence type="ECO:0000259" key="7">
    <source>
        <dbReference type="PROSITE" id="PS50109"/>
    </source>
</evidence>
<dbReference type="InterPro" id="IPR000700">
    <property type="entry name" value="PAS-assoc_C"/>
</dbReference>
<evidence type="ECO:0000313" key="11">
    <source>
        <dbReference type="Proteomes" id="UP000319619"/>
    </source>
</evidence>
<dbReference type="GO" id="GO:0006355">
    <property type="term" value="P:regulation of DNA-templated transcription"/>
    <property type="evidence" value="ECO:0007669"/>
    <property type="project" value="InterPro"/>
</dbReference>
<dbReference type="SMART" id="SM00091">
    <property type="entry name" value="PAS"/>
    <property type="match status" value="3"/>
</dbReference>
<name>A0A532V1Z0_UNCL8</name>
<keyword evidence="4" id="KW-0418">Kinase</keyword>
<feature type="region of interest" description="Disordered" evidence="6">
    <location>
        <begin position="697"/>
        <end position="716"/>
    </location>
</feature>
<keyword evidence="5" id="KW-0472">Membrane</keyword>
<gene>
    <name evidence="10" type="ORF">CEE37_05690</name>
</gene>
<dbReference type="PROSITE" id="PS50112">
    <property type="entry name" value="PAS"/>
    <property type="match status" value="1"/>
</dbReference>
<dbReference type="CDD" id="cd00130">
    <property type="entry name" value="PAS"/>
    <property type="match status" value="3"/>
</dbReference>
<evidence type="ECO:0000313" key="10">
    <source>
        <dbReference type="EMBL" id="TKJ41159.1"/>
    </source>
</evidence>
<evidence type="ECO:0000256" key="2">
    <source>
        <dbReference type="ARBA" id="ARBA00012438"/>
    </source>
</evidence>
<dbReference type="InterPro" id="IPR036890">
    <property type="entry name" value="HATPase_C_sf"/>
</dbReference>
<dbReference type="InterPro" id="IPR035965">
    <property type="entry name" value="PAS-like_dom_sf"/>
</dbReference>
<dbReference type="PROSITE" id="PS50109">
    <property type="entry name" value="HIS_KIN"/>
    <property type="match status" value="1"/>
</dbReference>
<feature type="compositionally biased region" description="Polar residues" evidence="6">
    <location>
        <begin position="701"/>
        <end position="711"/>
    </location>
</feature>
<organism evidence="10 11">
    <name type="scientific">candidate division LCP-89 bacterium B3_LCP</name>
    <dbReference type="NCBI Taxonomy" id="2012998"/>
    <lineage>
        <taxon>Bacteria</taxon>
        <taxon>Pseudomonadati</taxon>
        <taxon>Bacteria division LCP-89</taxon>
    </lineage>
</organism>
<dbReference type="InterPro" id="IPR050351">
    <property type="entry name" value="BphY/WalK/GraS-like"/>
</dbReference>
<reference evidence="10 11" key="1">
    <citation type="submission" date="2017-06" db="EMBL/GenBank/DDBJ databases">
        <title>Novel microbial phyla capable of carbon fixation and sulfur reduction in deep-sea sediments.</title>
        <authorList>
            <person name="Huang J."/>
            <person name="Baker B."/>
            <person name="Wang Y."/>
        </authorList>
    </citation>
    <scope>NUCLEOTIDE SEQUENCE [LARGE SCALE GENOMIC DNA]</scope>
    <source>
        <strain evidence="10">B3_LCP</strain>
    </source>
</reference>
<evidence type="ECO:0000259" key="9">
    <source>
        <dbReference type="PROSITE" id="PS50113"/>
    </source>
</evidence>
<accession>A0A532V1Z0</accession>
<feature type="domain" description="Histidine kinase" evidence="7">
    <location>
        <begin position="540"/>
        <end position="732"/>
    </location>
</feature>
<dbReference type="GO" id="GO:0016020">
    <property type="term" value="C:membrane"/>
    <property type="evidence" value="ECO:0007669"/>
    <property type="project" value="UniProtKB-SubCell"/>
</dbReference>
<dbReference type="Pfam" id="PF00989">
    <property type="entry name" value="PAS"/>
    <property type="match status" value="1"/>
</dbReference>
<dbReference type="GO" id="GO:0000156">
    <property type="term" value="F:phosphorelay response regulator activity"/>
    <property type="evidence" value="ECO:0007669"/>
    <property type="project" value="TreeGrafter"/>
</dbReference>
<evidence type="ECO:0000256" key="3">
    <source>
        <dbReference type="ARBA" id="ARBA00022679"/>
    </source>
</evidence>
<evidence type="ECO:0000259" key="8">
    <source>
        <dbReference type="PROSITE" id="PS50112"/>
    </source>
</evidence>
<dbReference type="GO" id="GO:0007234">
    <property type="term" value="P:osmosensory signaling via phosphorelay pathway"/>
    <property type="evidence" value="ECO:0007669"/>
    <property type="project" value="TreeGrafter"/>
</dbReference>
<dbReference type="Proteomes" id="UP000319619">
    <property type="component" value="Unassembled WGS sequence"/>
</dbReference>
<dbReference type="Gene3D" id="3.30.565.10">
    <property type="entry name" value="Histidine kinase-like ATPase, C-terminal domain"/>
    <property type="match status" value="1"/>
</dbReference>
<dbReference type="InterPro" id="IPR013767">
    <property type="entry name" value="PAS_fold"/>
</dbReference>
<dbReference type="PANTHER" id="PTHR42878:SF15">
    <property type="entry name" value="BACTERIOPHYTOCHROME"/>
    <property type="match status" value="1"/>
</dbReference>
<dbReference type="SMART" id="SM00387">
    <property type="entry name" value="HATPase_c"/>
    <property type="match status" value="1"/>
</dbReference>
<evidence type="ECO:0000256" key="4">
    <source>
        <dbReference type="ARBA" id="ARBA00022777"/>
    </source>
</evidence>
<comment type="caution">
    <text evidence="10">The sequence shown here is derived from an EMBL/GenBank/DDBJ whole genome shotgun (WGS) entry which is preliminary data.</text>
</comment>
<dbReference type="SMART" id="SM00086">
    <property type="entry name" value="PAC"/>
    <property type="match status" value="2"/>
</dbReference>
<sequence length="732" mass="83888">MSDTERILEKAIKYLPFDLPNGVYAVTKETGNFVECNRRARKILGLPQGGPIDSWSIIHNYQYPNQHEIILEKLELIEADRGWLEKEVLPIKVGEEEKYVQVACRGIEDSETGDIIGYLGTIDDITEEERYRQLFEGLPAGVYRLDKNDNIVMVNSALLEMLGYESEEELIGTPIRDLYVNQNDESRFKQVIVDKGSVVNHTLELLKKDGESIFVSANSYKIKGLMSEYTGREGTLTDITYEERFRRNLDDVPVGFYVVSEINGVDTIMHCNRQLEEMFEFGPDETAIGFPVGDLHWSEDDTKKLKDALVQKYTESGHPPLLGYHLYIRTRKGRRRLFEVNSRLIHDIDGQVIGRTGVVIDITEEAERREKLKELEDLTGDIGHVLHNYTSTLLAVKLNNDVVKKALQPDPFDLKEALEPQNAIRELQNPIRLLTNSLKEIIEVGSEPERHSALPEEKWVQLSHLLSLFEIDKDIEEDHVYLSTVRETVVCILNICCDIGSGKLPKTSIKELRRTSNELLRICSLVSLHKSHDQILHMDNQVRSLREHITLGYRKEEPHQSFSVSHLITRAFDNQEEYALNQKVTIKRRYDDPDPVLKVAERDVIRALSDLLENAIKYSWNRERGVDPWVMIRIKQDLDKQLIFIEFENFGVPIHAEEIKKDLVFKVGYRGRFSGDRERIGTGLGLTSARRIARRHGGDVSISSRPGSPTGQLDDYDQPFITTATMKLPLIS</sequence>
<dbReference type="Pfam" id="PF02518">
    <property type="entry name" value="HATPase_c"/>
    <property type="match status" value="1"/>
</dbReference>
<dbReference type="InterPro" id="IPR000014">
    <property type="entry name" value="PAS"/>
</dbReference>
<dbReference type="InterPro" id="IPR001610">
    <property type="entry name" value="PAC"/>
</dbReference>
<dbReference type="NCBIfam" id="TIGR00229">
    <property type="entry name" value="sensory_box"/>
    <property type="match status" value="2"/>
</dbReference>
<dbReference type="Gene3D" id="3.30.450.20">
    <property type="entry name" value="PAS domain"/>
    <property type="match status" value="3"/>
</dbReference>
<dbReference type="SUPFAM" id="SSF55785">
    <property type="entry name" value="PYP-like sensor domain (PAS domain)"/>
    <property type="match status" value="3"/>
</dbReference>
<comment type="catalytic activity">
    <reaction evidence="1">
        <text>ATP + protein L-histidine = ADP + protein N-phospho-L-histidine.</text>
        <dbReference type="EC" id="2.7.13.3"/>
    </reaction>
</comment>
<evidence type="ECO:0000256" key="6">
    <source>
        <dbReference type="SAM" id="MobiDB-lite"/>
    </source>
</evidence>
<dbReference type="EC" id="2.7.13.3" evidence="2"/>